<keyword evidence="3" id="KW-1185">Reference proteome</keyword>
<dbReference type="EMBL" id="ACVN02000211">
    <property type="protein sequence ID" value="ERK54561.1"/>
    <property type="molecule type" value="Genomic_DNA"/>
</dbReference>
<name>U2QDR5_9ACTN</name>
<proteinExistence type="predicted"/>
<protein>
    <recommendedName>
        <fullName evidence="1">Antitoxin VbhA domain-containing protein</fullName>
    </recommendedName>
</protein>
<gene>
    <name evidence="2" type="ORF">HMPREF0682_1821</name>
</gene>
<evidence type="ECO:0000259" key="1">
    <source>
        <dbReference type="Pfam" id="PF18495"/>
    </source>
</evidence>
<dbReference type="Gene3D" id="1.10.8.1050">
    <property type="entry name" value="Antitoxin VbhA-like"/>
    <property type="match status" value="1"/>
</dbReference>
<feature type="domain" description="Antitoxin VbhA" evidence="1">
    <location>
        <begin position="17"/>
        <end position="63"/>
    </location>
</feature>
<dbReference type="Pfam" id="PF18495">
    <property type="entry name" value="VbhA"/>
    <property type="match status" value="1"/>
</dbReference>
<dbReference type="InterPro" id="IPR041535">
    <property type="entry name" value="VbhA"/>
</dbReference>
<dbReference type="InterPro" id="IPR043038">
    <property type="entry name" value="VbhA_sf"/>
</dbReference>
<dbReference type="CDD" id="cd11586">
    <property type="entry name" value="VbhA_like"/>
    <property type="match status" value="1"/>
</dbReference>
<accession>U2QDR5</accession>
<dbReference type="InterPro" id="IPR033788">
    <property type="entry name" value="VbhA-like"/>
</dbReference>
<organism evidence="2 3">
    <name type="scientific">Propionibacterium acidifaciens F0233</name>
    <dbReference type="NCBI Taxonomy" id="553198"/>
    <lineage>
        <taxon>Bacteria</taxon>
        <taxon>Bacillati</taxon>
        <taxon>Actinomycetota</taxon>
        <taxon>Actinomycetes</taxon>
        <taxon>Propionibacteriales</taxon>
        <taxon>Propionibacteriaceae</taxon>
        <taxon>Propionibacterium</taxon>
    </lineage>
</organism>
<dbReference type="AlphaFoldDB" id="U2QDR5"/>
<comment type="caution">
    <text evidence="2">The sequence shown here is derived from an EMBL/GenBank/DDBJ whole genome shotgun (WGS) entry which is preliminary data.</text>
</comment>
<sequence>MMTATVKTTAELIREERAWNVAQARHSVEMEGLSVTPAGLQDAQEYIDGHIDSDELVARARARYGLDKQS</sequence>
<evidence type="ECO:0000313" key="2">
    <source>
        <dbReference type="EMBL" id="ERK54561.1"/>
    </source>
</evidence>
<dbReference type="Proteomes" id="UP000017052">
    <property type="component" value="Unassembled WGS sequence"/>
</dbReference>
<reference evidence="2" key="1">
    <citation type="submission" date="2013-08" db="EMBL/GenBank/DDBJ databases">
        <authorList>
            <person name="Durkin A.S."/>
            <person name="Haft D.R."/>
            <person name="McCorrison J."/>
            <person name="Torralba M."/>
            <person name="Gillis M."/>
            <person name="Haft D.H."/>
            <person name="Methe B."/>
            <person name="Sutton G."/>
            <person name="Nelson K.E."/>
        </authorList>
    </citation>
    <scope>NUCLEOTIDE SEQUENCE [LARGE SCALE GENOMIC DNA]</scope>
    <source>
        <strain evidence="2">F0233</strain>
    </source>
</reference>
<evidence type="ECO:0000313" key="3">
    <source>
        <dbReference type="Proteomes" id="UP000017052"/>
    </source>
</evidence>